<feature type="compositionally biased region" description="Acidic residues" evidence="15">
    <location>
        <begin position="410"/>
        <end position="425"/>
    </location>
</feature>
<keyword evidence="5 14" id="KW-0808">Transferase</keyword>
<dbReference type="InterPro" id="IPR012317">
    <property type="entry name" value="Poly(ADP-ribose)pol_cat_dom"/>
</dbReference>
<feature type="domain" description="MIB/HERC2" evidence="18">
    <location>
        <begin position="1"/>
        <end position="70"/>
    </location>
</feature>
<dbReference type="Pfam" id="PF06701">
    <property type="entry name" value="MIB_HERC2"/>
    <property type="match status" value="2"/>
</dbReference>
<keyword evidence="14" id="KW-0328">Glycosyltransferase</keyword>
<comment type="pathway">
    <text evidence="3">Protein modification; protein ubiquitination.</text>
</comment>
<evidence type="ECO:0000256" key="13">
    <source>
        <dbReference type="PROSITE-ProRule" id="PRU00228"/>
    </source>
</evidence>
<protein>
    <recommendedName>
        <fullName evidence="14">Poly [ADP-ribose] polymerase</fullName>
        <shortName evidence="14">PARP</shortName>
        <ecNumber evidence="14">2.4.2.-</ecNumber>
    </recommendedName>
</protein>
<keyword evidence="6" id="KW-0479">Metal-binding</keyword>
<dbReference type="Proteomes" id="UP001318040">
    <property type="component" value="Chromosome 14"/>
</dbReference>
<keyword evidence="14" id="KW-0520">NAD</keyword>
<dbReference type="InterPro" id="IPR010606">
    <property type="entry name" value="Mib_Herc2"/>
</dbReference>
<dbReference type="Pfam" id="PF12796">
    <property type="entry name" value="Ank_2"/>
    <property type="match status" value="3"/>
</dbReference>
<dbReference type="InterPro" id="IPR037252">
    <property type="entry name" value="Mib_Herc2_sf"/>
</dbReference>
<dbReference type="SUPFAM" id="SSF57850">
    <property type="entry name" value="RING/U-box"/>
    <property type="match status" value="1"/>
</dbReference>
<sequence length="1077" mass="117864">MQAGVRVVRGPGWSWPQQDGGEGGLGTLVAEGNWGTERSCGAVVQWDCGGRYKYRLGVNGHYDLRLYDNAQTGTQHLGVICDGCGEKWIWGIRWKCRGCPDFDLCTSCYMGDKHSLSHAFNRITSPGSPSVQVPVRYMARKVPLKGIFPEAVVIRGPDWKWGNQDGGEGGKGLVLTIKGWDSTSQRNAAQVRWRGEINSYRLGASGKMDLQLASPTSSGRHYYPDHLSCLGEVDIIEQGFCLGDTVRCGVDGQTLMVLQQDHGGFSVAMALIAARPGKVAGLIDNGDVLVVYSNGGKYIYNPKCLIKVYSVGDTVRIGNNKAEVKRLQLGHGGWADPMTKTLGRVGRVVKVLPSGDLRVALGGHIWNFNPACVSTADPKSLDLAETSEDSAADPLAGLLMKLLLSHIIEGDDDDDDDDDKEEQEDAAARSAARHSQPSVAAKELKPEQLISEAAQGNVGNVQKLVQLFPGQINAQQEGRTALHVAAHQGHIDVARALLKAGASTEIGDDKGNTALHYAAHGNEAAMAGLLVSHRARVNSRNHAGRTALHLAARKGYGEVARTLCEHACDVNTQDSTKNSPIHDAIAENYEEVIEALTSVKTLDLERQNESGFTPLQLAAFKGSKLAVQRILAKSPKLVDEQKSDGFAPLHLAAYNGRLDVVHILIKQGRSAVNARTCGGQTALMLAAGRGHVDVVFLLVREACKLDVEDEGGNTALHLVLKEADLFSTDCHLLQDDSTIVQILRDSGLFGAGSIYAGEALACFLVKEGANLRQTNARGKAPFDYILKPELRKTLTKLEKAYNGDEEAEEEIPKAKSQPVRDVKAKEDSDSTDEDDHSTIRKNRRYSSSSSSSSSEEDLNSERLGAGKGKSQGLPTSEMLPTHWDHMSDYFKIVELHNGSSEFRKVSRMFLKTMEIKNAVIKRIKRVQNEELWLSFSRRRQFMERRSSGEAVREMLLFHGTSKDMVEPICLQNFDWRMGGTHGNKYGKGCYFGRDARLAHRYASAGKAGGTTCHMFVVSVLVGRFTRGYSSYLRPPSRDDTKTNLYDSCVNDVNDPTIFVIFESSQAYPEYIIQYRAD</sequence>
<evidence type="ECO:0000259" key="18">
    <source>
        <dbReference type="PROSITE" id="PS51416"/>
    </source>
</evidence>
<keyword evidence="19" id="KW-1185">Reference proteome</keyword>
<proteinExistence type="inferred from homology"/>
<dbReference type="Pfam" id="PF18346">
    <property type="entry name" value="SH3_15"/>
    <property type="match status" value="2"/>
</dbReference>
<evidence type="ECO:0000256" key="1">
    <source>
        <dbReference type="ARBA" id="ARBA00000900"/>
    </source>
</evidence>
<dbReference type="RefSeq" id="XP_032809910.1">
    <property type="nucleotide sequence ID" value="XM_032954019.1"/>
</dbReference>
<keyword evidence="8 13" id="KW-0863">Zinc-finger</keyword>
<dbReference type="InterPro" id="IPR043145">
    <property type="entry name" value="Znf_ZZ_sf"/>
</dbReference>
<feature type="repeat" description="ANK" evidence="12">
    <location>
        <begin position="678"/>
        <end position="710"/>
    </location>
</feature>
<keyword evidence="4" id="KW-0963">Cytoplasm</keyword>
<keyword evidence="12" id="KW-0040">ANK repeat</keyword>
<dbReference type="SUPFAM" id="SSF159034">
    <property type="entry name" value="Mib/herc2 domain-like"/>
    <property type="match status" value="2"/>
</dbReference>
<evidence type="ECO:0000256" key="15">
    <source>
        <dbReference type="SAM" id="MobiDB-lite"/>
    </source>
</evidence>
<dbReference type="PROSITE" id="PS01357">
    <property type="entry name" value="ZF_ZZ_1"/>
    <property type="match status" value="1"/>
</dbReference>
<dbReference type="InterPro" id="IPR036770">
    <property type="entry name" value="Ankyrin_rpt-contain_sf"/>
</dbReference>
<dbReference type="SMART" id="SM00291">
    <property type="entry name" value="ZnF_ZZ"/>
    <property type="match status" value="1"/>
</dbReference>
<feature type="repeat" description="ANK" evidence="12">
    <location>
        <begin position="644"/>
        <end position="668"/>
    </location>
</feature>
<dbReference type="Gene3D" id="3.30.60.90">
    <property type="match status" value="1"/>
</dbReference>
<dbReference type="PROSITE" id="PS50088">
    <property type="entry name" value="ANK_REPEAT"/>
    <property type="match status" value="5"/>
</dbReference>
<dbReference type="Pfam" id="PF00644">
    <property type="entry name" value="PARP"/>
    <property type="match status" value="1"/>
</dbReference>
<feature type="repeat" description="ANK" evidence="12">
    <location>
        <begin position="477"/>
        <end position="509"/>
    </location>
</feature>
<dbReference type="FunFam" id="2.30.30.40:FF:000078">
    <property type="entry name" value="Putative e3 ubiquitin-protein ligase mib2"/>
    <property type="match status" value="1"/>
</dbReference>
<evidence type="ECO:0000256" key="5">
    <source>
        <dbReference type="ARBA" id="ARBA00022679"/>
    </source>
</evidence>
<dbReference type="KEGG" id="pmrn:116942296"/>
<evidence type="ECO:0000256" key="4">
    <source>
        <dbReference type="ARBA" id="ARBA00022490"/>
    </source>
</evidence>
<evidence type="ECO:0000313" key="20">
    <source>
        <dbReference type="RefSeq" id="XP_032809910.1"/>
    </source>
</evidence>
<comment type="subcellular location">
    <subcellularLocation>
        <location evidence="2">Cytoplasm</location>
    </subcellularLocation>
</comment>
<dbReference type="Gene3D" id="1.25.40.20">
    <property type="entry name" value="Ankyrin repeat-containing domain"/>
    <property type="match status" value="3"/>
</dbReference>
<evidence type="ECO:0000259" key="17">
    <source>
        <dbReference type="PROSITE" id="PS51059"/>
    </source>
</evidence>
<dbReference type="CDD" id="cd01439">
    <property type="entry name" value="TCCD_inducible_PARP_like"/>
    <property type="match status" value="1"/>
</dbReference>
<evidence type="ECO:0000256" key="11">
    <source>
        <dbReference type="ARBA" id="ARBA00024347"/>
    </source>
</evidence>
<evidence type="ECO:0000313" key="19">
    <source>
        <dbReference type="Proteomes" id="UP001318040"/>
    </source>
</evidence>
<dbReference type="PROSITE" id="PS51059">
    <property type="entry name" value="PARP_CATALYTIC"/>
    <property type="match status" value="1"/>
</dbReference>
<feature type="repeat" description="ANK" evidence="12">
    <location>
        <begin position="543"/>
        <end position="575"/>
    </location>
</feature>
<dbReference type="GO" id="GO:0016567">
    <property type="term" value="P:protein ubiquitination"/>
    <property type="evidence" value="ECO:0007669"/>
    <property type="project" value="InterPro"/>
</dbReference>
<dbReference type="Pfam" id="PF00569">
    <property type="entry name" value="ZZ"/>
    <property type="match status" value="1"/>
</dbReference>
<dbReference type="Gene3D" id="2.30.30.40">
    <property type="entry name" value="SH3 Domains"/>
    <property type="match status" value="2"/>
</dbReference>
<dbReference type="GO" id="GO:0061630">
    <property type="term" value="F:ubiquitin protein ligase activity"/>
    <property type="evidence" value="ECO:0007669"/>
    <property type="project" value="UniProtKB-EC"/>
</dbReference>
<comment type="similarity">
    <text evidence="11">Belongs to the ARTD/PARP family.</text>
</comment>
<evidence type="ECO:0000256" key="3">
    <source>
        <dbReference type="ARBA" id="ARBA00004906"/>
    </source>
</evidence>
<evidence type="ECO:0000259" key="16">
    <source>
        <dbReference type="PROSITE" id="PS50135"/>
    </source>
</evidence>
<accession>A0AAJ7T3V0</accession>
<dbReference type="GO" id="GO:0003950">
    <property type="term" value="F:NAD+ poly-ADP-ribosyltransferase activity"/>
    <property type="evidence" value="ECO:0007669"/>
    <property type="project" value="UniProtKB-UniRule"/>
</dbReference>
<dbReference type="SUPFAM" id="SSF56399">
    <property type="entry name" value="ADP-ribosylation"/>
    <property type="match status" value="1"/>
</dbReference>
<evidence type="ECO:0000256" key="9">
    <source>
        <dbReference type="ARBA" id="ARBA00022786"/>
    </source>
</evidence>
<dbReference type="PANTHER" id="PTHR24202">
    <property type="entry name" value="E3 UBIQUITIN-PROTEIN LIGASE MIB2"/>
    <property type="match status" value="1"/>
</dbReference>
<dbReference type="Pfam" id="PF00023">
    <property type="entry name" value="Ank"/>
    <property type="match status" value="1"/>
</dbReference>
<gene>
    <name evidence="20" type="primary">LOC116942296</name>
</gene>
<dbReference type="Gene3D" id="3.90.228.10">
    <property type="match status" value="1"/>
</dbReference>
<dbReference type="InterPro" id="IPR000433">
    <property type="entry name" value="Znf_ZZ"/>
</dbReference>
<dbReference type="PRINTS" id="PR01415">
    <property type="entry name" value="ANKYRIN"/>
</dbReference>
<evidence type="ECO:0000256" key="10">
    <source>
        <dbReference type="ARBA" id="ARBA00022833"/>
    </source>
</evidence>
<evidence type="ECO:0000256" key="12">
    <source>
        <dbReference type="PROSITE-ProRule" id="PRU00023"/>
    </source>
</evidence>
<feature type="domain" description="PARP catalytic" evidence="17">
    <location>
        <begin position="877"/>
        <end position="1077"/>
    </location>
</feature>
<comment type="catalytic activity">
    <reaction evidence="1">
        <text>S-ubiquitinyl-[E2 ubiquitin-conjugating enzyme]-L-cysteine + [acceptor protein]-L-lysine = [E2 ubiquitin-conjugating enzyme]-L-cysteine + N(6)-ubiquitinyl-[acceptor protein]-L-lysine.</text>
        <dbReference type="EC" id="2.3.2.27"/>
    </reaction>
</comment>
<dbReference type="InterPro" id="IPR040847">
    <property type="entry name" value="SH3_15"/>
</dbReference>
<feature type="region of interest" description="Disordered" evidence="15">
    <location>
        <begin position="801"/>
        <end position="877"/>
    </location>
</feature>
<dbReference type="AlphaFoldDB" id="A0AAJ7T3V0"/>
<feature type="region of interest" description="Disordered" evidence="15">
    <location>
        <begin position="410"/>
        <end position="443"/>
    </location>
</feature>
<dbReference type="PANTHER" id="PTHR24202:SF4">
    <property type="entry name" value="E3 UBIQUITIN-PROTEIN LIGASE MIB2-RELATED"/>
    <property type="match status" value="1"/>
</dbReference>
<keyword evidence="10" id="KW-0862">Zinc</keyword>
<evidence type="ECO:0000256" key="14">
    <source>
        <dbReference type="RuleBase" id="RU362114"/>
    </source>
</evidence>
<evidence type="ECO:0000256" key="8">
    <source>
        <dbReference type="ARBA" id="ARBA00022771"/>
    </source>
</evidence>
<feature type="domain" description="MIB/HERC2" evidence="18">
    <location>
        <begin position="139"/>
        <end position="216"/>
    </location>
</feature>
<name>A0AAJ7T3V0_PETMA</name>
<dbReference type="PROSITE" id="PS50297">
    <property type="entry name" value="ANK_REP_REGION"/>
    <property type="match status" value="5"/>
</dbReference>
<feature type="domain" description="ZZ-type" evidence="16">
    <location>
        <begin position="76"/>
        <end position="128"/>
    </location>
</feature>
<dbReference type="PROSITE" id="PS51416">
    <property type="entry name" value="MIB_HERC2"/>
    <property type="match status" value="2"/>
</dbReference>
<dbReference type="GO" id="GO:0005737">
    <property type="term" value="C:cytoplasm"/>
    <property type="evidence" value="ECO:0007669"/>
    <property type="project" value="UniProtKB-SubCell"/>
</dbReference>
<evidence type="ECO:0000256" key="7">
    <source>
        <dbReference type="ARBA" id="ARBA00022737"/>
    </source>
</evidence>
<dbReference type="InterPro" id="IPR002110">
    <property type="entry name" value="Ankyrin_rpt"/>
</dbReference>
<keyword evidence="9" id="KW-0833">Ubl conjugation pathway</keyword>
<keyword evidence="7" id="KW-0677">Repeat</keyword>
<evidence type="ECO:0000256" key="2">
    <source>
        <dbReference type="ARBA" id="ARBA00004496"/>
    </source>
</evidence>
<evidence type="ECO:0000256" key="6">
    <source>
        <dbReference type="ARBA" id="ARBA00022723"/>
    </source>
</evidence>
<dbReference type="PROSITE" id="PS50135">
    <property type="entry name" value="ZF_ZZ_2"/>
    <property type="match status" value="1"/>
</dbReference>
<organism evidence="19 20">
    <name type="scientific">Petromyzon marinus</name>
    <name type="common">Sea lamprey</name>
    <dbReference type="NCBI Taxonomy" id="7757"/>
    <lineage>
        <taxon>Eukaryota</taxon>
        <taxon>Metazoa</taxon>
        <taxon>Chordata</taxon>
        <taxon>Craniata</taxon>
        <taxon>Vertebrata</taxon>
        <taxon>Cyclostomata</taxon>
        <taxon>Hyperoartia</taxon>
        <taxon>Petromyzontiformes</taxon>
        <taxon>Petromyzontidae</taxon>
        <taxon>Petromyzon</taxon>
    </lineage>
</organism>
<dbReference type="GO" id="GO:0008270">
    <property type="term" value="F:zinc ion binding"/>
    <property type="evidence" value="ECO:0007669"/>
    <property type="project" value="UniProtKB-KW"/>
</dbReference>
<dbReference type="EC" id="2.4.2.-" evidence="14"/>
<feature type="compositionally biased region" description="Basic and acidic residues" evidence="15">
    <location>
        <begin position="810"/>
        <end position="828"/>
    </location>
</feature>
<dbReference type="SUPFAM" id="SSF48403">
    <property type="entry name" value="Ankyrin repeat"/>
    <property type="match status" value="1"/>
</dbReference>
<dbReference type="SMART" id="SM00248">
    <property type="entry name" value="ANK"/>
    <property type="match status" value="8"/>
</dbReference>
<dbReference type="FunFam" id="3.30.60.90:FF:000004">
    <property type="entry name" value="Putative E3 ubiquitin-protein ligase MIB2"/>
    <property type="match status" value="1"/>
</dbReference>
<feature type="repeat" description="ANK" evidence="12">
    <location>
        <begin position="510"/>
        <end position="542"/>
    </location>
</feature>
<reference evidence="20" key="1">
    <citation type="submission" date="2025-08" db="UniProtKB">
        <authorList>
            <consortium name="RefSeq"/>
        </authorList>
    </citation>
    <scope>IDENTIFICATION</scope>
    <source>
        <tissue evidence="20">Sperm</tissue>
    </source>
</reference>